<name>A0A8E2ERT7_9PEZI</name>
<protein>
    <recommendedName>
        <fullName evidence="4">Secreted protein</fullName>
    </recommendedName>
</protein>
<organism evidence="2 3">
    <name type="scientific">Glonium stellatum</name>
    <dbReference type="NCBI Taxonomy" id="574774"/>
    <lineage>
        <taxon>Eukaryota</taxon>
        <taxon>Fungi</taxon>
        <taxon>Dikarya</taxon>
        <taxon>Ascomycota</taxon>
        <taxon>Pezizomycotina</taxon>
        <taxon>Dothideomycetes</taxon>
        <taxon>Pleosporomycetidae</taxon>
        <taxon>Gloniales</taxon>
        <taxon>Gloniaceae</taxon>
        <taxon>Glonium</taxon>
    </lineage>
</organism>
<gene>
    <name evidence="2" type="ORF">AOQ84DRAFT_141996</name>
</gene>
<reference evidence="2 3" key="1">
    <citation type="journal article" date="2016" name="Nat. Commun.">
        <title>Ectomycorrhizal ecology is imprinted in the genome of the dominant symbiotic fungus Cenococcum geophilum.</title>
        <authorList>
            <consortium name="DOE Joint Genome Institute"/>
            <person name="Peter M."/>
            <person name="Kohler A."/>
            <person name="Ohm R.A."/>
            <person name="Kuo A."/>
            <person name="Krutzmann J."/>
            <person name="Morin E."/>
            <person name="Arend M."/>
            <person name="Barry K.W."/>
            <person name="Binder M."/>
            <person name="Choi C."/>
            <person name="Clum A."/>
            <person name="Copeland A."/>
            <person name="Grisel N."/>
            <person name="Haridas S."/>
            <person name="Kipfer T."/>
            <person name="LaButti K."/>
            <person name="Lindquist E."/>
            <person name="Lipzen A."/>
            <person name="Maire R."/>
            <person name="Meier B."/>
            <person name="Mihaltcheva S."/>
            <person name="Molinier V."/>
            <person name="Murat C."/>
            <person name="Poggeler S."/>
            <person name="Quandt C.A."/>
            <person name="Sperisen C."/>
            <person name="Tritt A."/>
            <person name="Tisserant E."/>
            <person name="Crous P.W."/>
            <person name="Henrissat B."/>
            <person name="Nehls U."/>
            <person name="Egli S."/>
            <person name="Spatafora J.W."/>
            <person name="Grigoriev I.V."/>
            <person name="Martin F.M."/>
        </authorList>
    </citation>
    <scope>NUCLEOTIDE SEQUENCE [LARGE SCALE GENOMIC DNA]</scope>
    <source>
        <strain evidence="2 3">CBS 207.34</strain>
    </source>
</reference>
<evidence type="ECO:0000313" key="3">
    <source>
        <dbReference type="Proteomes" id="UP000250140"/>
    </source>
</evidence>
<dbReference type="EMBL" id="KV750702">
    <property type="protein sequence ID" value="OCL03651.1"/>
    <property type="molecule type" value="Genomic_DNA"/>
</dbReference>
<dbReference type="AlphaFoldDB" id="A0A8E2ERT7"/>
<dbReference type="Proteomes" id="UP000250140">
    <property type="component" value="Unassembled WGS sequence"/>
</dbReference>
<sequence length="78" mass="8872">MLWIITGDCLPPSLLLVFRVTATQMRMEESLMHQPMGKRRSLGAPKFDGPTLTGQQVRRLAGWQVDKPTRISRYNALC</sequence>
<evidence type="ECO:0008006" key="4">
    <source>
        <dbReference type="Google" id="ProtNLM"/>
    </source>
</evidence>
<accession>A0A8E2ERT7</accession>
<keyword evidence="1" id="KW-0732">Signal</keyword>
<evidence type="ECO:0000313" key="2">
    <source>
        <dbReference type="EMBL" id="OCL03651.1"/>
    </source>
</evidence>
<keyword evidence="3" id="KW-1185">Reference proteome</keyword>
<evidence type="ECO:0000256" key="1">
    <source>
        <dbReference type="SAM" id="SignalP"/>
    </source>
</evidence>
<feature type="signal peptide" evidence="1">
    <location>
        <begin position="1"/>
        <end position="15"/>
    </location>
</feature>
<proteinExistence type="predicted"/>
<feature type="chain" id="PRO_5034057622" description="Secreted protein" evidence="1">
    <location>
        <begin position="16"/>
        <end position="78"/>
    </location>
</feature>